<dbReference type="Pfam" id="PF17769">
    <property type="entry name" value="PurK_C"/>
    <property type="match status" value="1"/>
</dbReference>
<dbReference type="InterPro" id="IPR003135">
    <property type="entry name" value="ATP-grasp_carboxylate-amine"/>
</dbReference>
<evidence type="ECO:0000259" key="6">
    <source>
        <dbReference type="PROSITE" id="PS50975"/>
    </source>
</evidence>
<dbReference type="EMBL" id="LR217715">
    <property type="protein sequence ID" value="VFP83101.1"/>
    <property type="molecule type" value="Genomic_DNA"/>
</dbReference>
<dbReference type="NCBIfam" id="TIGR01161">
    <property type="entry name" value="purK"/>
    <property type="match status" value="1"/>
</dbReference>
<comment type="function">
    <text evidence="5">Catalyzes the ATP-dependent conversion of 5-aminoimidazole ribonucleotide (AIR) and HCO(3)- to N5-carboxyaminoimidazole ribonucleotide (N5-CAIR).</text>
</comment>
<dbReference type="InterPro" id="IPR040686">
    <property type="entry name" value="PurK_C"/>
</dbReference>
<dbReference type="PANTHER" id="PTHR11609:SF5">
    <property type="entry name" value="PHOSPHORIBOSYLAMINOIMIDAZOLE CARBOXYLASE"/>
    <property type="match status" value="1"/>
</dbReference>
<dbReference type="GO" id="GO:0005524">
    <property type="term" value="F:ATP binding"/>
    <property type="evidence" value="ECO:0007669"/>
    <property type="project" value="UniProtKB-UniRule"/>
</dbReference>
<comment type="catalytic activity">
    <reaction evidence="5">
        <text>5-amino-1-(5-phospho-beta-D-ribosyl)imidazole + hydrogencarbonate + ATP = 5-carboxyamino-1-(5-phospho-D-ribosyl)imidazole + ADP + phosphate + 2 H(+)</text>
        <dbReference type="Rhea" id="RHEA:19317"/>
        <dbReference type="ChEBI" id="CHEBI:15378"/>
        <dbReference type="ChEBI" id="CHEBI:17544"/>
        <dbReference type="ChEBI" id="CHEBI:30616"/>
        <dbReference type="ChEBI" id="CHEBI:43474"/>
        <dbReference type="ChEBI" id="CHEBI:58730"/>
        <dbReference type="ChEBI" id="CHEBI:137981"/>
        <dbReference type="ChEBI" id="CHEBI:456216"/>
        <dbReference type="EC" id="6.3.4.18"/>
    </reaction>
</comment>
<dbReference type="GO" id="GO:0034028">
    <property type="term" value="F:5-(carboxyamino)imidazole ribonucleotide synthase activity"/>
    <property type="evidence" value="ECO:0007669"/>
    <property type="project" value="UniProtKB-EC"/>
</dbReference>
<feature type="domain" description="ATP-grasp" evidence="6">
    <location>
        <begin position="84"/>
        <end position="266"/>
    </location>
</feature>
<dbReference type="SUPFAM" id="SSF52440">
    <property type="entry name" value="PreATP-grasp domain"/>
    <property type="match status" value="1"/>
</dbReference>
<keyword evidence="5 7" id="KW-0436">Ligase</keyword>
<dbReference type="GO" id="GO:0006189">
    <property type="term" value="P:'de novo' IMP biosynthetic process"/>
    <property type="evidence" value="ECO:0007669"/>
    <property type="project" value="UniProtKB-UniPathway"/>
</dbReference>
<dbReference type="InterPro" id="IPR011054">
    <property type="entry name" value="Rudment_hybrid_motif"/>
</dbReference>
<evidence type="ECO:0000313" key="7">
    <source>
        <dbReference type="EMBL" id="VFP83101.1"/>
    </source>
</evidence>
<keyword evidence="3 4" id="KW-0067">ATP-binding</keyword>
<dbReference type="UniPathway" id="UPA00074">
    <property type="reaction ID" value="UER00942"/>
</dbReference>
<gene>
    <name evidence="5 7" type="primary">purK</name>
    <name evidence="7" type="ORF">ERCIKOCA2762_338</name>
</gene>
<dbReference type="InterPro" id="IPR011761">
    <property type="entry name" value="ATP-grasp"/>
</dbReference>
<dbReference type="InterPro" id="IPR005875">
    <property type="entry name" value="PurK"/>
</dbReference>
<dbReference type="Gene3D" id="3.40.50.20">
    <property type="match status" value="1"/>
</dbReference>
<dbReference type="GO" id="GO:0005829">
    <property type="term" value="C:cytosol"/>
    <property type="evidence" value="ECO:0007669"/>
    <property type="project" value="TreeGrafter"/>
</dbReference>
<dbReference type="InterPro" id="IPR016185">
    <property type="entry name" value="PreATP-grasp_dom_sf"/>
</dbReference>
<name>A0A451DA35_9GAMM</name>
<keyword evidence="1 4" id="KW-0547">Nucleotide-binding</keyword>
<dbReference type="Pfam" id="PF02222">
    <property type="entry name" value="ATP-grasp"/>
    <property type="match status" value="1"/>
</dbReference>
<dbReference type="GO" id="GO:0004638">
    <property type="term" value="F:phosphoribosylaminoimidazole carboxylase activity"/>
    <property type="evidence" value="ECO:0007669"/>
    <property type="project" value="InterPro"/>
</dbReference>
<dbReference type="OrthoDB" id="9804625at2"/>
<reference evidence="7 8" key="1">
    <citation type="submission" date="2019-02" db="EMBL/GenBank/DDBJ databases">
        <authorList>
            <person name="Manzano-Marin A."/>
            <person name="Manzano-Marin A."/>
        </authorList>
    </citation>
    <scope>NUCLEOTIDE SEQUENCE [LARGE SCALE GENOMIC DNA]</scope>
    <source>
        <strain evidence="7 8">ErCikochiana</strain>
    </source>
</reference>
<proteinExistence type="inferred from homology"/>
<dbReference type="PROSITE" id="PS50975">
    <property type="entry name" value="ATP_GRASP"/>
    <property type="match status" value="1"/>
</dbReference>
<dbReference type="NCBIfam" id="NF004678">
    <property type="entry name" value="PRK06019.1-4"/>
    <property type="match status" value="1"/>
</dbReference>
<dbReference type="AlphaFoldDB" id="A0A451DA35"/>
<evidence type="ECO:0000256" key="5">
    <source>
        <dbReference type="RuleBase" id="RU361200"/>
    </source>
</evidence>
<dbReference type="Gene3D" id="3.30.470.20">
    <property type="entry name" value="ATP-grasp fold, B domain"/>
    <property type="match status" value="1"/>
</dbReference>
<accession>A0A451DA35</accession>
<sequence>MKLVYVLGNGQLGRMLRQAGEKLGFTVYPIGLDADPKTLLVAECVITAESEEWPVTESTRVLSKHSAFVNRDIFPILADRLTQKQLINKLGISTAPWQQLMCTKQWKQIFSSFGKLVIVKKRIGGYDGRGQWQICADKENILPHGCYGKSIVEKIVHFSSEMSLVGARGYDGSMVFYPLTYNFHQDGVLRVSVMLLDRHTQQKQAEYMLSMIMRELNYVGVMTMECFVGPEGLVVNEIAPRVHNSGHWTQDAASISQFELHLRAILNLPLPTPVINMPAVMLNLIGIDACMAWLIEPRVHLHWYNKKVRFGRKVGHLNLVDISTSAISQALSTLGPLLPSEYMRAISWAQRKLKSD</sequence>
<evidence type="ECO:0000256" key="3">
    <source>
        <dbReference type="ARBA" id="ARBA00022840"/>
    </source>
</evidence>
<dbReference type="RefSeq" id="WP_157988483.1">
    <property type="nucleotide sequence ID" value="NZ_LR217715.1"/>
</dbReference>
<organism evidence="7 8">
    <name type="scientific">Candidatus Erwinia haradaeae</name>
    <dbReference type="NCBI Taxonomy" id="1922217"/>
    <lineage>
        <taxon>Bacteria</taxon>
        <taxon>Pseudomonadati</taxon>
        <taxon>Pseudomonadota</taxon>
        <taxon>Gammaproteobacteria</taxon>
        <taxon>Enterobacterales</taxon>
        <taxon>Erwiniaceae</taxon>
        <taxon>Erwinia</taxon>
    </lineage>
</organism>
<evidence type="ECO:0000256" key="4">
    <source>
        <dbReference type="PROSITE-ProRule" id="PRU00409"/>
    </source>
</evidence>
<evidence type="ECO:0000256" key="2">
    <source>
        <dbReference type="ARBA" id="ARBA00022755"/>
    </source>
</evidence>
<dbReference type="PANTHER" id="PTHR11609">
    <property type="entry name" value="PURINE BIOSYNTHESIS PROTEIN 6/7, PUR6/7"/>
    <property type="match status" value="1"/>
</dbReference>
<dbReference type="Proteomes" id="UP000294368">
    <property type="component" value="Chromosome"/>
</dbReference>
<dbReference type="Gene3D" id="3.30.1490.20">
    <property type="entry name" value="ATP-grasp fold, A domain"/>
    <property type="match status" value="1"/>
</dbReference>
<keyword evidence="2 5" id="KW-0658">Purine biosynthesis</keyword>
<dbReference type="InterPro" id="IPR013815">
    <property type="entry name" value="ATP_grasp_subdomain_1"/>
</dbReference>
<dbReference type="GO" id="GO:0046872">
    <property type="term" value="F:metal ion binding"/>
    <property type="evidence" value="ECO:0007669"/>
    <property type="project" value="InterPro"/>
</dbReference>
<comment type="subunit">
    <text evidence="5">Homodimer.</text>
</comment>
<evidence type="ECO:0000313" key="8">
    <source>
        <dbReference type="Proteomes" id="UP000294368"/>
    </source>
</evidence>
<comment type="pathway">
    <text evidence="5">Purine metabolism; IMP biosynthesis via de novo pathway; 5-amino-1-(5-phospho-D-ribosyl)imidazole-4-carboxylate from 5-amino-1-(5-phospho-D-ribosyl)imidazole (N5-CAIR route): step 1/2.</text>
</comment>
<evidence type="ECO:0000256" key="1">
    <source>
        <dbReference type="ARBA" id="ARBA00022741"/>
    </source>
</evidence>
<comment type="similarity">
    <text evidence="5">Belongs to the PurK/PurT family.</text>
</comment>
<protein>
    <recommendedName>
        <fullName evidence="5">N5-carboxyaminoimidazole ribonucleotide synthase</fullName>
        <shortName evidence="5">N5-CAIR synthase</shortName>
        <ecNumber evidence="5">6.3.4.18</ecNumber>
    </recommendedName>
    <alternativeName>
        <fullName evidence="5">5-(carboxyamino)imidazole ribonucleotide synthetase</fullName>
    </alternativeName>
</protein>
<dbReference type="SUPFAM" id="SSF51246">
    <property type="entry name" value="Rudiment single hybrid motif"/>
    <property type="match status" value="1"/>
</dbReference>
<dbReference type="SUPFAM" id="SSF56059">
    <property type="entry name" value="Glutathione synthetase ATP-binding domain-like"/>
    <property type="match status" value="1"/>
</dbReference>
<dbReference type="EC" id="6.3.4.18" evidence="5"/>